<organism evidence="7 8">
    <name type="scientific">Pseudallescheria apiosperma</name>
    <name type="common">Scedosporium apiospermum</name>
    <dbReference type="NCBI Taxonomy" id="563466"/>
    <lineage>
        <taxon>Eukaryota</taxon>
        <taxon>Fungi</taxon>
        <taxon>Dikarya</taxon>
        <taxon>Ascomycota</taxon>
        <taxon>Pezizomycotina</taxon>
        <taxon>Sordariomycetes</taxon>
        <taxon>Hypocreomycetidae</taxon>
        <taxon>Microascales</taxon>
        <taxon>Microascaceae</taxon>
        <taxon>Scedosporium</taxon>
    </lineage>
</organism>
<feature type="chain" id="PRO_5001775629" evidence="6">
    <location>
        <begin position="25"/>
        <end position="434"/>
    </location>
</feature>
<sequence>MARLSFPRLMAAYCCLCLCYFTSSLDMNAVATAPPNIGNALKAGLTPVRAPLGHCRPQASAPHLYLSRTLNGIGGGGISSLVGIIIGDLVSLKEHGKYQGLISFASVAGNWKEKVKKIDWPGVEASVTSIVLLLIQHRSAMRFRPVDTRHGFENHVFSRHIDDGIRHVLAIEGAGVGLVYQPSLAVLQALSRTEDRSVATSTRSLLRSLGGVAGVAVPTAVLDAVTAAALKGKVPSQILAGVFDGSWRIGDIGSPEIVAEVLAVRMHGFRVVFMIFAPLMAVCLLASSFAADIKLHGDGDKNEEKSHALSLRKRLGSEENAHHWTYMFSHGFSSLEECKASIRESSEAKDAHFFVAMTGPASDSVAEPAALFSYLNSIVALCLHGRKDKVAEEVDRLEVDAALDSPDSFAHRSGATGPRVTDITIKQSYPFSSR</sequence>
<evidence type="ECO:0000256" key="3">
    <source>
        <dbReference type="ARBA" id="ARBA00022989"/>
    </source>
</evidence>
<evidence type="ECO:0000256" key="5">
    <source>
        <dbReference type="SAM" id="Phobius"/>
    </source>
</evidence>
<dbReference type="GO" id="GO:0005886">
    <property type="term" value="C:plasma membrane"/>
    <property type="evidence" value="ECO:0007669"/>
    <property type="project" value="TreeGrafter"/>
</dbReference>
<dbReference type="Gene3D" id="1.20.1250.20">
    <property type="entry name" value="MFS general substrate transporter like domains"/>
    <property type="match status" value="1"/>
</dbReference>
<keyword evidence="8" id="KW-1185">Reference proteome</keyword>
<proteinExistence type="predicted"/>
<dbReference type="SUPFAM" id="SSF103473">
    <property type="entry name" value="MFS general substrate transporter"/>
    <property type="match status" value="2"/>
</dbReference>
<dbReference type="AlphaFoldDB" id="A0A084GG29"/>
<accession>A0A084GG29</accession>
<keyword evidence="4 5" id="KW-0472">Membrane</keyword>
<dbReference type="VEuPathDB" id="FungiDB:SAPIO_CDS1212"/>
<keyword evidence="6" id="KW-0732">Signal</keyword>
<evidence type="ECO:0000313" key="8">
    <source>
        <dbReference type="Proteomes" id="UP000028545"/>
    </source>
</evidence>
<dbReference type="PANTHER" id="PTHR23501:SF78">
    <property type="entry name" value="MAJOR FACILITATOR SUPERFAMILY (MFS) PROFILE DOMAIN-CONTAINING PROTEIN-RELATED"/>
    <property type="match status" value="1"/>
</dbReference>
<dbReference type="RefSeq" id="XP_016646090.1">
    <property type="nucleotide sequence ID" value="XM_016784535.1"/>
</dbReference>
<evidence type="ECO:0000256" key="1">
    <source>
        <dbReference type="ARBA" id="ARBA00004141"/>
    </source>
</evidence>
<evidence type="ECO:0000256" key="4">
    <source>
        <dbReference type="ARBA" id="ARBA00023136"/>
    </source>
</evidence>
<comment type="caution">
    <text evidence="7">The sequence shown here is derived from an EMBL/GenBank/DDBJ whole genome shotgun (WGS) entry which is preliminary data.</text>
</comment>
<dbReference type="GO" id="GO:0022857">
    <property type="term" value="F:transmembrane transporter activity"/>
    <property type="evidence" value="ECO:0007669"/>
    <property type="project" value="TreeGrafter"/>
</dbReference>
<dbReference type="Proteomes" id="UP000028545">
    <property type="component" value="Unassembled WGS sequence"/>
</dbReference>
<evidence type="ECO:0000256" key="6">
    <source>
        <dbReference type="SAM" id="SignalP"/>
    </source>
</evidence>
<dbReference type="KEGG" id="sapo:SAPIO_CDS1212"/>
<evidence type="ECO:0000256" key="2">
    <source>
        <dbReference type="ARBA" id="ARBA00022692"/>
    </source>
</evidence>
<reference evidence="7 8" key="1">
    <citation type="journal article" date="2014" name="Genome Announc.">
        <title>Draft genome sequence of the pathogenic fungus Scedosporium apiospermum.</title>
        <authorList>
            <person name="Vandeputte P."/>
            <person name="Ghamrawi S."/>
            <person name="Rechenmann M."/>
            <person name="Iltis A."/>
            <person name="Giraud S."/>
            <person name="Fleury M."/>
            <person name="Thornton C."/>
            <person name="Delhaes L."/>
            <person name="Meyer W."/>
            <person name="Papon N."/>
            <person name="Bouchara J.P."/>
        </authorList>
    </citation>
    <scope>NUCLEOTIDE SEQUENCE [LARGE SCALE GENOMIC DNA]</scope>
    <source>
        <strain evidence="7 8">IHEM 14462</strain>
    </source>
</reference>
<comment type="subcellular location">
    <subcellularLocation>
        <location evidence="1">Membrane</location>
        <topology evidence="1">Multi-pass membrane protein</topology>
    </subcellularLocation>
</comment>
<feature type="signal peptide" evidence="6">
    <location>
        <begin position="1"/>
        <end position="24"/>
    </location>
</feature>
<name>A0A084GG29_PSEDA</name>
<feature type="transmembrane region" description="Helical" evidence="5">
    <location>
        <begin position="271"/>
        <end position="291"/>
    </location>
</feature>
<dbReference type="OrthoDB" id="10021397at2759"/>
<dbReference type="EMBL" id="JOWA01000044">
    <property type="protein sequence ID" value="KEZ46291.1"/>
    <property type="molecule type" value="Genomic_DNA"/>
</dbReference>
<dbReference type="InterPro" id="IPR036259">
    <property type="entry name" value="MFS_trans_sf"/>
</dbReference>
<dbReference type="PANTHER" id="PTHR23501">
    <property type="entry name" value="MAJOR FACILITATOR SUPERFAMILY"/>
    <property type="match status" value="1"/>
</dbReference>
<keyword evidence="2 5" id="KW-0812">Transmembrane</keyword>
<protein>
    <submittedName>
        <fullName evidence="7">Uncharacterized protein</fullName>
    </submittedName>
</protein>
<gene>
    <name evidence="7" type="ORF">SAPIO_CDS1212</name>
</gene>
<dbReference type="GeneID" id="27720284"/>
<dbReference type="HOGENOM" id="CLU_631850_0_0_1"/>
<keyword evidence="3 5" id="KW-1133">Transmembrane helix</keyword>
<evidence type="ECO:0000313" key="7">
    <source>
        <dbReference type="EMBL" id="KEZ46291.1"/>
    </source>
</evidence>